<reference evidence="2" key="1">
    <citation type="submission" date="2022-12" db="EMBL/GenBank/DDBJ databases">
        <title>New Phytohabitans aurantiacus sp. RD004123 nov., an actinomycete isolated from soil.</title>
        <authorList>
            <person name="Triningsih D.W."/>
            <person name="Harunari E."/>
            <person name="Igarashi Y."/>
        </authorList>
    </citation>
    <scope>NUCLEOTIDE SEQUENCE</scope>
    <source>
        <strain evidence="2">RD004123</strain>
    </source>
</reference>
<evidence type="ECO:0000313" key="2">
    <source>
        <dbReference type="EMBL" id="GLI03187.1"/>
    </source>
</evidence>
<organism evidence="2 3">
    <name type="scientific">Phytohabitans aurantiacus</name>
    <dbReference type="NCBI Taxonomy" id="3016789"/>
    <lineage>
        <taxon>Bacteria</taxon>
        <taxon>Bacillati</taxon>
        <taxon>Actinomycetota</taxon>
        <taxon>Actinomycetes</taxon>
        <taxon>Micromonosporales</taxon>
        <taxon>Micromonosporaceae</taxon>
    </lineage>
</organism>
<dbReference type="Proteomes" id="UP001144280">
    <property type="component" value="Unassembled WGS sequence"/>
</dbReference>
<feature type="region of interest" description="Disordered" evidence="1">
    <location>
        <begin position="45"/>
        <end position="76"/>
    </location>
</feature>
<accession>A0ABQ5RAL5</accession>
<evidence type="ECO:0000256" key="1">
    <source>
        <dbReference type="SAM" id="MobiDB-lite"/>
    </source>
</evidence>
<comment type="caution">
    <text evidence="2">The sequence shown here is derived from an EMBL/GenBank/DDBJ whole genome shotgun (WGS) entry which is preliminary data.</text>
</comment>
<keyword evidence="3" id="KW-1185">Reference proteome</keyword>
<gene>
    <name evidence="2" type="ORF">Pa4123_84650</name>
</gene>
<protein>
    <submittedName>
        <fullName evidence="2">Uncharacterized protein</fullName>
    </submittedName>
</protein>
<sequence length="76" mass="7695">MATRARAPAAGTRAGGKSARAPRTAREQRAITAHDARAARNAAARAREQGAKWPAIKGEAPGGTPQPLIAGAGGWV</sequence>
<feature type="region of interest" description="Disordered" evidence="1">
    <location>
        <begin position="1"/>
        <end position="29"/>
    </location>
</feature>
<evidence type="ECO:0000313" key="3">
    <source>
        <dbReference type="Proteomes" id="UP001144280"/>
    </source>
</evidence>
<feature type="compositionally biased region" description="Low complexity" evidence="1">
    <location>
        <begin position="1"/>
        <end position="16"/>
    </location>
</feature>
<proteinExistence type="predicted"/>
<name>A0ABQ5RAL5_9ACTN</name>
<dbReference type="EMBL" id="BSDI01000077">
    <property type="protein sequence ID" value="GLI03187.1"/>
    <property type="molecule type" value="Genomic_DNA"/>
</dbReference>